<reference evidence="2 3" key="1">
    <citation type="submission" date="2020-03" db="EMBL/GenBank/DDBJ databases">
        <title>Roseomonas selenitidurans sp. nov. isolated from urban soil.</title>
        <authorList>
            <person name="Liu H."/>
        </authorList>
    </citation>
    <scope>NUCLEOTIDE SEQUENCE [LARGE SCALE GENOMIC DNA]</scope>
    <source>
        <strain evidence="2 3">BU-1</strain>
    </source>
</reference>
<dbReference type="Gene3D" id="3.40.50.10540">
    <property type="entry name" value="Crotonobetainyl-coa:carnitine coa-transferase, domain 1"/>
    <property type="match status" value="1"/>
</dbReference>
<dbReference type="GO" id="GO:0016740">
    <property type="term" value="F:transferase activity"/>
    <property type="evidence" value="ECO:0007669"/>
    <property type="project" value="UniProtKB-KW"/>
</dbReference>
<gene>
    <name evidence="2" type="ORF">HEQ75_01935</name>
</gene>
<dbReference type="Gene3D" id="3.30.1540.10">
    <property type="entry name" value="formyl-coa transferase, domain 3"/>
    <property type="match status" value="1"/>
</dbReference>
<dbReference type="InterPro" id="IPR003673">
    <property type="entry name" value="CoA-Trfase_fam_III"/>
</dbReference>
<comment type="caution">
    <text evidence="2">The sequence shown here is derived from an EMBL/GenBank/DDBJ whole genome shotgun (WGS) entry which is preliminary data.</text>
</comment>
<dbReference type="InterPro" id="IPR023606">
    <property type="entry name" value="CoA-Trfase_III_dom_1_sf"/>
</dbReference>
<proteinExistence type="predicted"/>
<dbReference type="Proteomes" id="UP000787635">
    <property type="component" value="Unassembled WGS sequence"/>
</dbReference>
<evidence type="ECO:0000256" key="1">
    <source>
        <dbReference type="ARBA" id="ARBA00022679"/>
    </source>
</evidence>
<dbReference type="EMBL" id="JAAVNE010000002">
    <property type="protein sequence ID" value="NKC29605.1"/>
    <property type="molecule type" value="Genomic_DNA"/>
</dbReference>
<organism evidence="2 3">
    <name type="scientific">Falsiroseomonas selenitidurans</name>
    <dbReference type="NCBI Taxonomy" id="2716335"/>
    <lineage>
        <taxon>Bacteria</taxon>
        <taxon>Pseudomonadati</taxon>
        <taxon>Pseudomonadota</taxon>
        <taxon>Alphaproteobacteria</taxon>
        <taxon>Acetobacterales</taxon>
        <taxon>Roseomonadaceae</taxon>
        <taxon>Falsiroseomonas</taxon>
    </lineage>
</organism>
<evidence type="ECO:0000313" key="2">
    <source>
        <dbReference type="EMBL" id="NKC29605.1"/>
    </source>
</evidence>
<keyword evidence="1 2" id="KW-0808">Transferase</keyword>
<dbReference type="InterPro" id="IPR044855">
    <property type="entry name" value="CoA-Trfase_III_dom3_sf"/>
</dbReference>
<evidence type="ECO:0000313" key="3">
    <source>
        <dbReference type="Proteomes" id="UP000787635"/>
    </source>
</evidence>
<keyword evidence="3" id="KW-1185">Reference proteome</keyword>
<accession>A0ABX1E3V6</accession>
<name>A0ABX1E3V6_9PROT</name>
<dbReference type="SUPFAM" id="SSF89796">
    <property type="entry name" value="CoA-transferase family III (CaiB/BaiF)"/>
    <property type="match status" value="1"/>
</dbReference>
<dbReference type="PANTHER" id="PTHR48207:SF3">
    <property type="entry name" value="SUCCINATE--HYDROXYMETHYLGLUTARATE COA-TRANSFERASE"/>
    <property type="match status" value="1"/>
</dbReference>
<dbReference type="Pfam" id="PF02515">
    <property type="entry name" value="CoA_transf_3"/>
    <property type="match status" value="1"/>
</dbReference>
<protein>
    <submittedName>
        <fullName evidence="2">CoA transferase</fullName>
    </submittedName>
</protein>
<sequence length="406" mass="42929">MNRAGLPRLPLAGLRILSFEQFGAGPFATMHLADLGAEVVKVEQPATEGEPPGDIARHTGGHALGHDDSQYFQSFNRNKRSLTLDLRKPGAREALHRLVRDADAVLNNLRGDLPVKLGLDHAALAAVKPGIVCVHLSGYGRSGPRAAWPAYDYLAQAEAGFCALTGEPEQLPARAGLSVVDFLSGLTAATALLAGVMGARASGRGCDLDVSLYDVAMHSLTYVATWYLNDGTDLPRRPRGGHPFVVPCEMFPTADGHVFVMCIKPGFWRSFCDIAGVPGLPGDPRFKGFDDRLANRTALMDLLDPVMRGRTSAEWMALLAGRVPVAPVLGLGAALDSPYFRDQGGVLALPHPARPDLKVVASPIRLDGARLAGRAGPAHGADSAAVLAEAGYTPAEIDHLRALGAV</sequence>
<dbReference type="InterPro" id="IPR050483">
    <property type="entry name" value="CoA-transferase_III_domain"/>
</dbReference>
<dbReference type="PANTHER" id="PTHR48207">
    <property type="entry name" value="SUCCINATE--HYDROXYMETHYLGLUTARATE COA-TRANSFERASE"/>
    <property type="match status" value="1"/>
</dbReference>